<dbReference type="Proteomes" id="UP000002964">
    <property type="component" value="Unassembled WGS sequence"/>
</dbReference>
<dbReference type="RefSeq" id="WP_009149242.1">
    <property type="nucleotide sequence ID" value="NZ_CP121471.1"/>
</dbReference>
<protein>
    <recommendedName>
        <fullName evidence="3">CopG family transcriptional regulator</fullName>
    </recommendedName>
</protein>
<dbReference type="eggNOG" id="ENOG50335BR">
    <property type="taxonomic scope" value="Bacteria"/>
</dbReference>
<name>H8Z0Z2_9GAMM</name>
<reference evidence="1 2" key="2">
    <citation type="submission" date="2011-11" db="EMBL/GenBank/DDBJ databases">
        <authorList>
            <consortium name="US DOE Joint Genome Institute"/>
            <person name="Lucas S."/>
            <person name="Han J."/>
            <person name="Lapidus A."/>
            <person name="Cheng J.-F."/>
            <person name="Goodwin L."/>
            <person name="Pitluck S."/>
            <person name="Peters L."/>
            <person name="Ovchinnikova G."/>
            <person name="Zhang X."/>
            <person name="Detter J.C."/>
            <person name="Han C."/>
            <person name="Tapia R."/>
            <person name="Land M."/>
            <person name="Hauser L."/>
            <person name="Kyrpides N."/>
            <person name="Ivanova N."/>
            <person name="Pagani I."/>
            <person name="Vogl K."/>
            <person name="Liu Z."/>
            <person name="Overmann J."/>
            <person name="Frigaard N.-U."/>
            <person name="Bryant D."/>
            <person name="Woyke T."/>
        </authorList>
    </citation>
    <scope>NUCLEOTIDE SEQUENCE [LARGE SCALE GENOMIC DNA]</scope>
    <source>
        <strain evidence="1 2">970</strain>
    </source>
</reference>
<evidence type="ECO:0008006" key="3">
    <source>
        <dbReference type="Google" id="ProtNLM"/>
    </source>
</evidence>
<dbReference type="HOGENOM" id="CLU_2823132_0_0_6"/>
<dbReference type="OrthoDB" id="5571843at2"/>
<keyword evidence="2" id="KW-1185">Reference proteome</keyword>
<dbReference type="AlphaFoldDB" id="H8Z0Z2"/>
<reference evidence="2" key="1">
    <citation type="submission" date="2011-06" db="EMBL/GenBank/DDBJ databases">
        <authorList>
            <consortium name="US DOE Joint Genome Institute (JGI-PGF)"/>
            <person name="Lucas S."/>
            <person name="Han J."/>
            <person name="Lapidus A."/>
            <person name="Cheng J.-F."/>
            <person name="Goodwin L."/>
            <person name="Pitluck S."/>
            <person name="Peters L."/>
            <person name="Land M.L."/>
            <person name="Hauser L."/>
            <person name="Vogl K."/>
            <person name="Liu Z."/>
            <person name="Overmann J."/>
            <person name="Frigaard N.-U."/>
            <person name="Bryant D.A."/>
            <person name="Woyke T.J."/>
        </authorList>
    </citation>
    <scope>NUCLEOTIDE SEQUENCE [LARGE SCALE GENOMIC DNA]</scope>
    <source>
        <strain evidence="2">970</strain>
    </source>
</reference>
<organism evidence="1 2">
    <name type="scientific">Thiorhodovibrio frisius</name>
    <dbReference type="NCBI Taxonomy" id="631362"/>
    <lineage>
        <taxon>Bacteria</taxon>
        <taxon>Pseudomonadati</taxon>
        <taxon>Pseudomonadota</taxon>
        <taxon>Gammaproteobacteria</taxon>
        <taxon>Chromatiales</taxon>
        <taxon>Chromatiaceae</taxon>
        <taxon>Thiorhodovibrio</taxon>
    </lineage>
</organism>
<proteinExistence type="predicted"/>
<dbReference type="EMBL" id="JH603169">
    <property type="protein sequence ID" value="EIC22413.1"/>
    <property type="molecule type" value="Genomic_DNA"/>
</dbReference>
<dbReference type="STRING" id="631362.Thi970DRAFT_02673"/>
<sequence>MNNTLIEAELPAELAAQARAFVAEGWATDFNDLLAEALRRFLESHEASLTESFIKEDVEWGLRGRD</sequence>
<accession>H8Z0Z2</accession>
<evidence type="ECO:0000313" key="1">
    <source>
        <dbReference type="EMBL" id="EIC22413.1"/>
    </source>
</evidence>
<gene>
    <name evidence="1" type="ORF">Thi970DRAFT_02673</name>
</gene>
<evidence type="ECO:0000313" key="2">
    <source>
        <dbReference type="Proteomes" id="UP000002964"/>
    </source>
</evidence>